<evidence type="ECO:0000313" key="12">
    <source>
        <dbReference type="EMBL" id="CAA7398007.1"/>
    </source>
</evidence>
<dbReference type="InterPro" id="IPR044817">
    <property type="entry name" value="SBP-like"/>
</dbReference>
<dbReference type="GO" id="GO:0005634">
    <property type="term" value="C:nucleus"/>
    <property type="evidence" value="ECO:0007669"/>
    <property type="project" value="UniProtKB-SubCell"/>
</dbReference>
<dbReference type="InterPro" id="IPR036893">
    <property type="entry name" value="SBP_sf"/>
</dbReference>
<evidence type="ECO:0000256" key="5">
    <source>
        <dbReference type="ARBA" id="ARBA00023015"/>
    </source>
</evidence>
<evidence type="ECO:0000256" key="6">
    <source>
        <dbReference type="ARBA" id="ARBA00023125"/>
    </source>
</evidence>
<dbReference type="SUPFAM" id="SSF103612">
    <property type="entry name" value="SBT domain"/>
    <property type="match status" value="1"/>
</dbReference>
<dbReference type="SUPFAM" id="SSF48403">
    <property type="entry name" value="Ankyrin repeat"/>
    <property type="match status" value="1"/>
</dbReference>
<feature type="region of interest" description="Disordered" evidence="10">
    <location>
        <begin position="359"/>
        <end position="378"/>
    </location>
</feature>
<evidence type="ECO:0000256" key="2">
    <source>
        <dbReference type="ARBA" id="ARBA00022723"/>
    </source>
</evidence>
<keyword evidence="3 9" id="KW-0863">Zinc-finger</keyword>
<keyword evidence="7" id="KW-0804">Transcription</keyword>
<feature type="domain" description="SBP-type" evidence="11">
    <location>
        <begin position="161"/>
        <end position="238"/>
    </location>
</feature>
<evidence type="ECO:0000256" key="9">
    <source>
        <dbReference type="PROSITE-ProRule" id="PRU00470"/>
    </source>
</evidence>
<evidence type="ECO:0000256" key="1">
    <source>
        <dbReference type="ARBA" id="ARBA00004123"/>
    </source>
</evidence>
<evidence type="ECO:0000313" key="13">
    <source>
        <dbReference type="Proteomes" id="UP000663760"/>
    </source>
</evidence>
<dbReference type="GO" id="GO:0008270">
    <property type="term" value="F:zinc ion binding"/>
    <property type="evidence" value="ECO:0007669"/>
    <property type="project" value="UniProtKB-KW"/>
</dbReference>
<accession>A0A7I8KJP4</accession>
<dbReference type="OrthoDB" id="514967at2759"/>
<feature type="region of interest" description="Disordered" evidence="10">
    <location>
        <begin position="434"/>
        <end position="466"/>
    </location>
</feature>
<feature type="compositionally biased region" description="Polar residues" evidence="10">
    <location>
        <begin position="441"/>
        <end position="466"/>
    </location>
</feature>
<proteinExistence type="predicted"/>
<evidence type="ECO:0000256" key="10">
    <source>
        <dbReference type="SAM" id="MobiDB-lite"/>
    </source>
</evidence>
<dbReference type="InterPro" id="IPR036770">
    <property type="entry name" value="Ankyrin_rpt-contain_sf"/>
</dbReference>
<protein>
    <recommendedName>
        <fullName evidence="11">SBP-type domain-containing protein</fullName>
    </recommendedName>
</protein>
<evidence type="ECO:0000259" key="11">
    <source>
        <dbReference type="PROSITE" id="PS51141"/>
    </source>
</evidence>
<comment type="subcellular location">
    <subcellularLocation>
        <location evidence="1">Nucleus</location>
    </subcellularLocation>
</comment>
<evidence type="ECO:0000256" key="8">
    <source>
        <dbReference type="ARBA" id="ARBA00023242"/>
    </source>
</evidence>
<name>A0A7I8KJP4_SPIIN</name>
<keyword evidence="4" id="KW-0862">Zinc</keyword>
<dbReference type="Proteomes" id="UP000663760">
    <property type="component" value="Chromosome 6"/>
</dbReference>
<dbReference type="PANTHER" id="PTHR31251:SF223">
    <property type="entry name" value="SBP-TYPE DOMAIN-CONTAINING PROTEIN"/>
    <property type="match status" value="1"/>
</dbReference>
<evidence type="ECO:0000256" key="4">
    <source>
        <dbReference type="ARBA" id="ARBA00022833"/>
    </source>
</evidence>
<feature type="compositionally biased region" description="Basic and acidic residues" evidence="10">
    <location>
        <begin position="100"/>
        <end position="110"/>
    </location>
</feature>
<dbReference type="Pfam" id="PF03110">
    <property type="entry name" value="SBP"/>
    <property type="match status" value="1"/>
</dbReference>
<dbReference type="InterPro" id="IPR004333">
    <property type="entry name" value="SBP_dom"/>
</dbReference>
<evidence type="ECO:0000256" key="7">
    <source>
        <dbReference type="ARBA" id="ARBA00023163"/>
    </source>
</evidence>
<dbReference type="EMBL" id="LR746269">
    <property type="protein sequence ID" value="CAA7398007.1"/>
    <property type="molecule type" value="Genomic_DNA"/>
</dbReference>
<organism evidence="12 13">
    <name type="scientific">Spirodela intermedia</name>
    <name type="common">Intermediate duckweed</name>
    <dbReference type="NCBI Taxonomy" id="51605"/>
    <lineage>
        <taxon>Eukaryota</taxon>
        <taxon>Viridiplantae</taxon>
        <taxon>Streptophyta</taxon>
        <taxon>Embryophyta</taxon>
        <taxon>Tracheophyta</taxon>
        <taxon>Spermatophyta</taxon>
        <taxon>Magnoliopsida</taxon>
        <taxon>Liliopsida</taxon>
        <taxon>Araceae</taxon>
        <taxon>Lemnoideae</taxon>
        <taxon>Spirodela</taxon>
    </lineage>
</organism>
<dbReference type="Gene3D" id="4.10.1100.10">
    <property type="entry name" value="Transcription factor, SBP-box domain"/>
    <property type="match status" value="1"/>
</dbReference>
<keyword evidence="2" id="KW-0479">Metal-binding</keyword>
<dbReference type="PROSITE" id="PS51141">
    <property type="entry name" value="ZF_SBP"/>
    <property type="match status" value="1"/>
</dbReference>
<keyword evidence="8" id="KW-0539">Nucleus</keyword>
<dbReference type="PANTHER" id="PTHR31251">
    <property type="entry name" value="SQUAMOSA PROMOTER-BINDING-LIKE PROTEIN 4"/>
    <property type="match status" value="1"/>
</dbReference>
<reference evidence="12" key="1">
    <citation type="submission" date="2020-02" db="EMBL/GenBank/DDBJ databases">
        <authorList>
            <person name="Scholz U."/>
            <person name="Mascher M."/>
            <person name="Fiebig A."/>
        </authorList>
    </citation>
    <scope>NUCLEOTIDE SEQUENCE</scope>
</reference>
<feature type="region of interest" description="Disordered" evidence="10">
    <location>
        <begin position="529"/>
        <end position="550"/>
    </location>
</feature>
<keyword evidence="13" id="KW-1185">Reference proteome</keyword>
<dbReference type="Gene3D" id="1.25.40.20">
    <property type="entry name" value="Ankyrin repeat-containing domain"/>
    <property type="match status" value="1"/>
</dbReference>
<dbReference type="AlphaFoldDB" id="A0A7I8KJP4"/>
<keyword evidence="5" id="KW-0805">Transcription regulation</keyword>
<gene>
    <name evidence="12" type="ORF">SI8410_06008672</name>
</gene>
<feature type="region of interest" description="Disordered" evidence="10">
    <location>
        <begin position="88"/>
        <end position="110"/>
    </location>
</feature>
<dbReference type="FunFam" id="4.10.1100.10:FF:000001">
    <property type="entry name" value="Squamosa promoter-binding-like protein 14"/>
    <property type="match status" value="1"/>
</dbReference>
<feature type="compositionally biased region" description="Low complexity" evidence="10">
    <location>
        <begin position="529"/>
        <end position="546"/>
    </location>
</feature>
<dbReference type="GO" id="GO:0003677">
    <property type="term" value="F:DNA binding"/>
    <property type="evidence" value="ECO:0007669"/>
    <property type="project" value="UniProtKB-KW"/>
</dbReference>
<evidence type="ECO:0000256" key="3">
    <source>
        <dbReference type="ARBA" id="ARBA00022771"/>
    </source>
</evidence>
<sequence>MESDVGAQVSSPIFIHQGLSGGFHEVNSLARKRDLTWQGGNFLYNHHQQKNQQRMIGSAYPNTPGNWNPKSWDWDSARFVARPASSVSGGALLGTPSPVAEREEKGTREESLTSLGLAKVSEVAGESLTLKLGGGSHPVEEAGGRSGKRVRSGSPGNGGNYPMCQVDDCKADLSSAKDYHRRHKVCEIHSKTTKAMVGSQMQRFCQQCSRFHSLGEFDEGKRSCRRRLAGHNRRRRKTQPKDISSPLVYPAIQGSYGGGNLNIVDLLTILTRLQDHGADKAGSSSLPNKDRIIQALGDIESLPDLNSSAKLPACGTLDLNVSQTSQFSLEEPAKAYGKSSAPPTMDLLAALSSASRAHGCPAVAPLSGESSESSDDCKRKVNFQEPVTDMDSQTKSSSFPPFFVQSVTLPSSPEISEHSVEENTPGLQLQLFSASEGASPPKTSSSSKDQSTENSSPTDDRSPLSSPMLQRLFPLQSEVEALKPECIAISRDGNGVMQTGSGKSSLLELSRTSERIVVNSTISNLQYRSDYTSSSGSDHSPSSSDSDNQDRTGRIIIKLFGKDPSSFPGTLRTQILSWLSHSPSDMESYIRPGCVVLSIYLSMSSLAWAKLEEDLVQRVNFLIHCTDSNFWRNARFMVHTAKQLVSHKDGKIHLCKSWRTWRAPEIISISPLAVVSGKETSLVLRGRNLTVPGTKLHCTFMGNYTSKEVPDSSYPGTFYEDSSVETFTFPGGAPNVFGRCFLEVENAFKGNSFPVIVADDKICQELRLLEPELEDDLRTSELMQRDMGPDCMQSRSRELVLHFLNELGWLFQRKSISSSSLSSSFSNSRFKFLFIFSVERDWSTLVKKLLDIFVEERVRKPELVQESLETLSEIQLLHRAVKRKCRKMVDLLLHYSVSDEMGASKFYLFPPNMVGPGGVTPLHLAASMEDSEDIIDGLTDDPQEIGLNCWSSSVDDDEQSPHSYALMRNNHSYNKLVTRKIADRRNGQFSITVDPEEITPGKPASSSETVTPNPWSLQMIYSQCSILEIRRIKSTQQTTGFRLPYIHSILAIAAVCVCVCVFLRGSPVFGCVSPFRWENLEFGPS</sequence>
<feature type="region of interest" description="Disordered" evidence="10">
    <location>
        <begin position="132"/>
        <end position="159"/>
    </location>
</feature>
<keyword evidence="6" id="KW-0238">DNA-binding</keyword>
<dbReference type="Pfam" id="PF26102">
    <property type="entry name" value="Ig_SPL7"/>
    <property type="match status" value="1"/>
</dbReference>